<evidence type="ECO:0000313" key="1">
    <source>
        <dbReference type="EMBL" id="KAJ8868189.1"/>
    </source>
</evidence>
<reference evidence="1 2" key="1">
    <citation type="submission" date="2023-02" db="EMBL/GenBank/DDBJ databases">
        <title>LHISI_Scaffold_Assembly.</title>
        <authorList>
            <person name="Stuart O.P."/>
            <person name="Cleave R."/>
            <person name="Magrath M.J.L."/>
            <person name="Mikheyev A.S."/>
        </authorList>
    </citation>
    <scope>NUCLEOTIDE SEQUENCE [LARGE SCALE GENOMIC DNA]</scope>
    <source>
        <strain evidence="1">Daus_M_001</strain>
        <tissue evidence="1">Leg muscle</tissue>
    </source>
</reference>
<proteinExistence type="predicted"/>
<dbReference type="EMBL" id="JARBHB010000015">
    <property type="protein sequence ID" value="KAJ8868189.1"/>
    <property type="molecule type" value="Genomic_DNA"/>
</dbReference>
<keyword evidence="2" id="KW-1185">Reference proteome</keyword>
<protein>
    <submittedName>
        <fullName evidence="1">Uncharacterized protein</fullName>
    </submittedName>
</protein>
<name>A0ABQ9G6V2_9NEOP</name>
<evidence type="ECO:0000313" key="2">
    <source>
        <dbReference type="Proteomes" id="UP001159363"/>
    </source>
</evidence>
<accession>A0ABQ9G6V2</accession>
<organism evidence="1 2">
    <name type="scientific">Dryococelus australis</name>
    <dbReference type="NCBI Taxonomy" id="614101"/>
    <lineage>
        <taxon>Eukaryota</taxon>
        <taxon>Metazoa</taxon>
        <taxon>Ecdysozoa</taxon>
        <taxon>Arthropoda</taxon>
        <taxon>Hexapoda</taxon>
        <taxon>Insecta</taxon>
        <taxon>Pterygota</taxon>
        <taxon>Neoptera</taxon>
        <taxon>Polyneoptera</taxon>
        <taxon>Phasmatodea</taxon>
        <taxon>Verophasmatodea</taxon>
        <taxon>Anareolatae</taxon>
        <taxon>Phasmatidae</taxon>
        <taxon>Eurycanthinae</taxon>
        <taxon>Dryococelus</taxon>
    </lineage>
</organism>
<gene>
    <name evidence="1" type="ORF">PR048_031998</name>
</gene>
<dbReference type="Proteomes" id="UP001159363">
    <property type="component" value="Chromosome 14"/>
</dbReference>
<sequence length="112" mass="12364">MALNAMSKRTYCISGNNWSLSEDELEGKLLSDSLVLEDLSVLTQNYFSESDESESELHPMLDVLGWGMGLVGGVDGLANRWETCRLRGADNKAKGTGCGRSPWVRIQTQPRL</sequence>
<comment type="caution">
    <text evidence="1">The sequence shown here is derived from an EMBL/GenBank/DDBJ whole genome shotgun (WGS) entry which is preliminary data.</text>
</comment>